<gene>
    <name evidence="3" type="ORF">EYW49_19965</name>
</gene>
<dbReference type="Proteomes" id="UP000292781">
    <property type="component" value="Unassembled WGS sequence"/>
</dbReference>
<dbReference type="OrthoDB" id="9810247at2"/>
<comment type="caution">
    <text evidence="3">The sequence shown here is derived from an EMBL/GenBank/DDBJ whole genome shotgun (WGS) entry which is preliminary data.</text>
</comment>
<dbReference type="AlphaFoldDB" id="A0A4Q9VHB1"/>
<evidence type="ECO:0000313" key="3">
    <source>
        <dbReference type="EMBL" id="TBW33561.1"/>
    </source>
</evidence>
<dbReference type="Pfam" id="PF08241">
    <property type="entry name" value="Methyltransf_11"/>
    <property type="match status" value="1"/>
</dbReference>
<feature type="region of interest" description="Disordered" evidence="1">
    <location>
        <begin position="1"/>
        <end position="23"/>
    </location>
</feature>
<feature type="domain" description="Methyltransferase type 11" evidence="2">
    <location>
        <begin position="77"/>
        <end position="162"/>
    </location>
</feature>
<dbReference type="CDD" id="cd02440">
    <property type="entry name" value="AdoMet_MTases"/>
    <property type="match status" value="1"/>
</dbReference>
<sequence length="229" mass="24978">MPMSTPAKPTGRRKTAAPDTAAPAAIPAPAARLAAFLARLRGDVYPEEPSPAHDEVTAKVYARFKAAHPLPAGATVLDVGCGQGLALRLFARDGLVATGIALGEDVAVCRAAGHDVREMDLHYLDFPDASFDMVWCRHAIEHSIMPFFTLSEIFRVMKPGGVGYVEVPSPDTASGHENNPNHYSVLGHRMWLRLMQRSGFDQVVHFDVDFELAIGPDRYWGFMLRRAAA</sequence>
<dbReference type="InterPro" id="IPR029063">
    <property type="entry name" value="SAM-dependent_MTases_sf"/>
</dbReference>
<organism evidence="3 4">
    <name type="scientific">Siculibacillus lacustris</name>
    <dbReference type="NCBI Taxonomy" id="1549641"/>
    <lineage>
        <taxon>Bacteria</taxon>
        <taxon>Pseudomonadati</taxon>
        <taxon>Pseudomonadota</taxon>
        <taxon>Alphaproteobacteria</taxon>
        <taxon>Hyphomicrobiales</taxon>
        <taxon>Ancalomicrobiaceae</taxon>
        <taxon>Siculibacillus</taxon>
    </lineage>
</organism>
<evidence type="ECO:0000259" key="2">
    <source>
        <dbReference type="Pfam" id="PF08241"/>
    </source>
</evidence>
<reference evidence="3 4" key="1">
    <citation type="submission" date="2019-02" db="EMBL/GenBank/DDBJ databases">
        <title>Siculibacillus lacustris gen. nov., sp. nov., a new rosette-forming bacterium isolated from a freshwater crater lake (Lake St. Ana, Romania).</title>
        <authorList>
            <person name="Felfoldi T."/>
            <person name="Marton Z."/>
            <person name="Szabo A."/>
            <person name="Mentes A."/>
            <person name="Boka K."/>
            <person name="Marialigeti K."/>
            <person name="Mathe I."/>
            <person name="Koncz M."/>
            <person name="Schumann P."/>
            <person name="Toth E."/>
        </authorList>
    </citation>
    <scope>NUCLEOTIDE SEQUENCE [LARGE SCALE GENOMIC DNA]</scope>
    <source>
        <strain evidence="3 4">SA-279</strain>
    </source>
</reference>
<dbReference type="SUPFAM" id="SSF53335">
    <property type="entry name" value="S-adenosyl-L-methionine-dependent methyltransferases"/>
    <property type="match status" value="1"/>
</dbReference>
<proteinExistence type="predicted"/>
<dbReference type="GO" id="GO:0032259">
    <property type="term" value="P:methylation"/>
    <property type="evidence" value="ECO:0007669"/>
    <property type="project" value="UniProtKB-KW"/>
</dbReference>
<dbReference type="InterPro" id="IPR013216">
    <property type="entry name" value="Methyltransf_11"/>
</dbReference>
<dbReference type="EMBL" id="SJFN01000042">
    <property type="protein sequence ID" value="TBW33561.1"/>
    <property type="molecule type" value="Genomic_DNA"/>
</dbReference>
<accession>A0A4Q9VHB1</accession>
<dbReference type="PANTHER" id="PTHR43591:SF24">
    <property type="entry name" value="2-METHOXY-6-POLYPRENYL-1,4-BENZOQUINOL METHYLASE, MITOCHONDRIAL"/>
    <property type="match status" value="1"/>
</dbReference>
<evidence type="ECO:0000256" key="1">
    <source>
        <dbReference type="SAM" id="MobiDB-lite"/>
    </source>
</evidence>
<dbReference type="GO" id="GO:0008757">
    <property type="term" value="F:S-adenosylmethionine-dependent methyltransferase activity"/>
    <property type="evidence" value="ECO:0007669"/>
    <property type="project" value="InterPro"/>
</dbReference>
<evidence type="ECO:0000313" key="4">
    <source>
        <dbReference type="Proteomes" id="UP000292781"/>
    </source>
</evidence>
<keyword evidence="3" id="KW-0808">Transferase</keyword>
<name>A0A4Q9VHB1_9HYPH</name>
<dbReference type="PANTHER" id="PTHR43591">
    <property type="entry name" value="METHYLTRANSFERASE"/>
    <property type="match status" value="1"/>
</dbReference>
<keyword evidence="3" id="KW-0489">Methyltransferase</keyword>
<protein>
    <submittedName>
        <fullName evidence="3">Class I SAM-dependent methyltransferase</fullName>
    </submittedName>
</protein>
<dbReference type="Gene3D" id="3.40.50.150">
    <property type="entry name" value="Vaccinia Virus protein VP39"/>
    <property type="match status" value="1"/>
</dbReference>
<keyword evidence="4" id="KW-1185">Reference proteome</keyword>